<gene>
    <name evidence="7" type="ORF">POM88_048297</name>
</gene>
<evidence type="ECO:0000256" key="2">
    <source>
        <dbReference type="ARBA" id="ARBA00023015"/>
    </source>
</evidence>
<dbReference type="PANTHER" id="PTHR31920">
    <property type="entry name" value="B3 DOMAIN-CONTAINING"/>
    <property type="match status" value="1"/>
</dbReference>
<dbReference type="GO" id="GO:0005634">
    <property type="term" value="C:nucleus"/>
    <property type="evidence" value="ECO:0007669"/>
    <property type="project" value="UniProtKB-SubCell"/>
</dbReference>
<keyword evidence="2" id="KW-0805">Transcription regulation</keyword>
<dbReference type="PROSITE" id="PS50863">
    <property type="entry name" value="B3"/>
    <property type="match status" value="2"/>
</dbReference>
<dbReference type="EMBL" id="JAUIZM010000011">
    <property type="protein sequence ID" value="KAK1355041.1"/>
    <property type="molecule type" value="Genomic_DNA"/>
</dbReference>
<dbReference type="Gene3D" id="2.40.330.10">
    <property type="entry name" value="DNA-binding pseudobarrel domain"/>
    <property type="match status" value="3"/>
</dbReference>
<evidence type="ECO:0000313" key="7">
    <source>
        <dbReference type="EMBL" id="KAK1355041.1"/>
    </source>
</evidence>
<dbReference type="SUPFAM" id="SSF101936">
    <property type="entry name" value="DNA-binding pseudobarrel domain"/>
    <property type="match status" value="4"/>
</dbReference>
<keyword evidence="5" id="KW-0539">Nucleus</keyword>
<evidence type="ECO:0000256" key="5">
    <source>
        <dbReference type="ARBA" id="ARBA00023242"/>
    </source>
</evidence>
<evidence type="ECO:0000256" key="3">
    <source>
        <dbReference type="ARBA" id="ARBA00023125"/>
    </source>
</evidence>
<dbReference type="InterPro" id="IPR015300">
    <property type="entry name" value="DNA-bd_pseudobarrel_sf"/>
</dbReference>
<sequence length="813" mass="94646">MQGTSSSKTLKNYCPSTGRGQILGSFISANNNSKSFGSFRIPKSFYDEFGKYLSPNLKIMCKEITWEAEIDTKLVKICGLGTFMWFYEIKLYNLVQFDFYGNNIFVVNIFKDSGVECVYPIKDKKVFMDNEKMHTVWRKEEYVIDGWSLEFDKANALWSFNSHQNYVDYFEKKINFNDMDENHTNVSLDLDLENLYKDWKDITKVYLTFVERSWEIGIEWIGGRCYFGRGWSDFTKETKLDVGDSLVLFKEDLSRPDNVKVCIFKGKEYVIDISQGSKDCSVFFFKVLSDSSLNDCLVVVPKLIKDNYGWKLNDIRKVEVACESSFLFYNYKRGYVSNLEKFMKYFNLKPRETVIFTMDNSNVLYARIYQVDGKEINYVGRCNGNSNYSDRTWIWNVDYDSDTESEEDSEVEKNDMGIEVAESSSKKVNSLIVRFPSFVIILDRFTMDCNDLMLPERFLLECREKIPFHVKLQMPNGRQVNVHFKKRENSLSCMSAFMKDCKNLFGSIMVYSYKGEGIFLVYVLKDDFCEVDYFEFRTIPRAPVYIQDNINGIGWKFLFSVCRTTIESGEIEIPRRFWRRFGKGVPGSVTFDLRNGKVYSGHYLHSERKFLGLLEIITSTHLEGEEFLLFTYCGDGKFEIVVFDKSNVEKMLEYNLHGSEENDVKNSEKDLLETTGRHEIIDAEMSDESEDSDTDMENVNGEAIELVEMDDLVFTFSAVMTLSNVNASSHGTYIPRYINLGNRNFNQGERVMFRFENEQWGIGIVYSNGLPRFSAGWNKFVKDNQISLNETVEFTMVEEEDELVFDIGFPGRN</sequence>
<evidence type="ECO:0000256" key="4">
    <source>
        <dbReference type="ARBA" id="ARBA00023163"/>
    </source>
</evidence>
<dbReference type="AlphaFoldDB" id="A0AAD8GUY7"/>
<comment type="subcellular location">
    <subcellularLocation>
        <location evidence="1">Nucleus</location>
    </subcellularLocation>
</comment>
<evidence type="ECO:0000313" key="8">
    <source>
        <dbReference type="Proteomes" id="UP001237642"/>
    </source>
</evidence>
<keyword evidence="4" id="KW-0804">Transcription</keyword>
<accession>A0AAD8GUY7</accession>
<evidence type="ECO:0000256" key="1">
    <source>
        <dbReference type="ARBA" id="ARBA00004123"/>
    </source>
</evidence>
<feature type="domain" description="TF-B3" evidence="6">
    <location>
        <begin position="717"/>
        <end position="811"/>
    </location>
</feature>
<dbReference type="SMART" id="SM01019">
    <property type="entry name" value="B3"/>
    <property type="match status" value="3"/>
</dbReference>
<reference evidence="7" key="2">
    <citation type="submission" date="2023-05" db="EMBL/GenBank/DDBJ databases">
        <authorList>
            <person name="Schelkunov M.I."/>
        </authorList>
    </citation>
    <scope>NUCLEOTIDE SEQUENCE</scope>
    <source>
        <strain evidence="7">Hsosn_3</strain>
        <tissue evidence="7">Leaf</tissue>
    </source>
</reference>
<name>A0AAD8GUY7_9APIA</name>
<organism evidence="7 8">
    <name type="scientific">Heracleum sosnowskyi</name>
    <dbReference type="NCBI Taxonomy" id="360622"/>
    <lineage>
        <taxon>Eukaryota</taxon>
        <taxon>Viridiplantae</taxon>
        <taxon>Streptophyta</taxon>
        <taxon>Embryophyta</taxon>
        <taxon>Tracheophyta</taxon>
        <taxon>Spermatophyta</taxon>
        <taxon>Magnoliopsida</taxon>
        <taxon>eudicotyledons</taxon>
        <taxon>Gunneridae</taxon>
        <taxon>Pentapetalae</taxon>
        <taxon>asterids</taxon>
        <taxon>campanulids</taxon>
        <taxon>Apiales</taxon>
        <taxon>Apiaceae</taxon>
        <taxon>Apioideae</taxon>
        <taxon>apioid superclade</taxon>
        <taxon>Tordylieae</taxon>
        <taxon>Tordyliinae</taxon>
        <taxon>Heracleum</taxon>
    </lineage>
</organism>
<dbReference type="PANTHER" id="PTHR31920:SF132">
    <property type="entry name" value="TF-B3 DOMAIN-CONTAINING PROTEIN"/>
    <property type="match status" value="1"/>
</dbReference>
<keyword evidence="8" id="KW-1185">Reference proteome</keyword>
<reference evidence="7" key="1">
    <citation type="submission" date="2023-02" db="EMBL/GenBank/DDBJ databases">
        <title>Genome of toxic invasive species Heracleum sosnowskyi carries increased number of genes despite the absence of recent whole-genome duplications.</title>
        <authorList>
            <person name="Schelkunov M."/>
            <person name="Shtratnikova V."/>
            <person name="Makarenko M."/>
            <person name="Klepikova A."/>
            <person name="Omelchenko D."/>
            <person name="Novikova G."/>
            <person name="Obukhova E."/>
            <person name="Bogdanov V."/>
            <person name="Penin A."/>
            <person name="Logacheva M."/>
        </authorList>
    </citation>
    <scope>NUCLEOTIDE SEQUENCE</scope>
    <source>
        <strain evidence="7">Hsosn_3</strain>
        <tissue evidence="7">Leaf</tissue>
    </source>
</reference>
<proteinExistence type="predicted"/>
<evidence type="ECO:0000259" key="6">
    <source>
        <dbReference type="PROSITE" id="PS50863"/>
    </source>
</evidence>
<dbReference type="InterPro" id="IPR003340">
    <property type="entry name" value="B3_DNA-bd"/>
</dbReference>
<protein>
    <recommendedName>
        <fullName evidence="6">TF-B3 domain-containing protein</fullName>
    </recommendedName>
</protein>
<dbReference type="InterPro" id="IPR050655">
    <property type="entry name" value="Plant_B3_domain"/>
</dbReference>
<dbReference type="Proteomes" id="UP001237642">
    <property type="component" value="Unassembled WGS sequence"/>
</dbReference>
<keyword evidence="3" id="KW-0238">DNA-binding</keyword>
<dbReference type="GO" id="GO:0003677">
    <property type="term" value="F:DNA binding"/>
    <property type="evidence" value="ECO:0007669"/>
    <property type="project" value="UniProtKB-KW"/>
</dbReference>
<comment type="caution">
    <text evidence="7">The sequence shown here is derived from an EMBL/GenBank/DDBJ whole genome shotgun (WGS) entry which is preliminary data.</text>
</comment>
<feature type="domain" description="TF-B3" evidence="6">
    <location>
        <begin position="212"/>
        <end position="267"/>
    </location>
</feature>